<dbReference type="EMBL" id="OANU01000005">
    <property type="protein sequence ID" value="SNX47214.1"/>
    <property type="molecule type" value="Genomic_DNA"/>
</dbReference>
<name>A0A240EEV6_9VIBR</name>
<sequence length="230" mass="24963">MAPMTIQSAFFDGGVTQEMVDYYASRSGDAGAIIVESAFVENYGRAFPGALGINHDSKIAGLKTLATAIKAKGSKAILQIYHAGRMANGEFNGGHQPISASPVAALRDNAETPLEMTEEQIIGMIDHFGDAVNRAILAGFDGVEIHGANTYLIQQFFSPHSNRRTDKWGGDIEKCTTFPLAILDKAKQVANSHQMPEFIIGYRFSPEEIEEPGIRFEEINLGLSIGRPMT</sequence>
<keyword evidence="1" id="KW-0285">Flavoprotein</keyword>
<dbReference type="GO" id="GO:0010181">
    <property type="term" value="F:FMN binding"/>
    <property type="evidence" value="ECO:0007669"/>
    <property type="project" value="InterPro"/>
</dbReference>
<feature type="domain" description="NADH:flavin oxidoreductase/NADH oxidase N-terminal" evidence="3">
    <location>
        <begin position="1"/>
        <end position="219"/>
    </location>
</feature>
<protein>
    <submittedName>
        <fullName evidence="4">NADH oxidase</fullName>
        <ecNumber evidence="4">1.-.-.-</ecNumber>
    </submittedName>
</protein>
<proteinExistence type="predicted"/>
<dbReference type="Pfam" id="PF00724">
    <property type="entry name" value="Oxidored_FMN"/>
    <property type="match status" value="1"/>
</dbReference>
<dbReference type="InterPro" id="IPR001155">
    <property type="entry name" value="OxRdtase_FMN_N"/>
</dbReference>
<keyword evidence="5" id="KW-1185">Reference proteome</keyword>
<evidence type="ECO:0000313" key="5">
    <source>
        <dbReference type="Proteomes" id="UP000219336"/>
    </source>
</evidence>
<evidence type="ECO:0000256" key="2">
    <source>
        <dbReference type="ARBA" id="ARBA00023002"/>
    </source>
</evidence>
<dbReference type="InterPro" id="IPR013785">
    <property type="entry name" value="Aldolase_TIM"/>
</dbReference>
<dbReference type="AlphaFoldDB" id="A0A240EEV6"/>
<gene>
    <name evidence="4" type="ORF">VTH8203_00815</name>
</gene>
<dbReference type="EC" id="1.-.-.-" evidence="4"/>
<organism evidence="4 5">
    <name type="scientific">Vibrio thalassae</name>
    <dbReference type="NCBI Taxonomy" id="1243014"/>
    <lineage>
        <taxon>Bacteria</taxon>
        <taxon>Pseudomonadati</taxon>
        <taxon>Pseudomonadota</taxon>
        <taxon>Gammaproteobacteria</taxon>
        <taxon>Vibrionales</taxon>
        <taxon>Vibrionaceae</taxon>
        <taxon>Vibrio</taxon>
    </lineage>
</organism>
<dbReference type="PANTHER" id="PTHR43656:SF2">
    <property type="entry name" value="BINDING OXIDOREDUCTASE, PUTATIVE (AFU_ORTHOLOGUE AFUA_2G08260)-RELATED"/>
    <property type="match status" value="1"/>
</dbReference>
<accession>A0A240EEV6</accession>
<evidence type="ECO:0000313" key="4">
    <source>
        <dbReference type="EMBL" id="SNX47214.1"/>
    </source>
</evidence>
<dbReference type="Proteomes" id="UP000219336">
    <property type="component" value="Unassembled WGS sequence"/>
</dbReference>
<reference evidence="5" key="1">
    <citation type="submission" date="2016-06" db="EMBL/GenBank/DDBJ databases">
        <authorList>
            <person name="Rodrigo-Torres L."/>
            <person name="Arahal R.D."/>
            <person name="Lucena T."/>
        </authorList>
    </citation>
    <scope>NUCLEOTIDE SEQUENCE [LARGE SCALE GENOMIC DNA]</scope>
    <source>
        <strain evidence="5">CECT8203</strain>
    </source>
</reference>
<dbReference type="Gene3D" id="3.20.20.70">
    <property type="entry name" value="Aldolase class I"/>
    <property type="match status" value="1"/>
</dbReference>
<dbReference type="SUPFAM" id="SSF51395">
    <property type="entry name" value="FMN-linked oxidoreductases"/>
    <property type="match status" value="1"/>
</dbReference>
<keyword evidence="2 4" id="KW-0560">Oxidoreductase</keyword>
<evidence type="ECO:0000259" key="3">
    <source>
        <dbReference type="Pfam" id="PF00724"/>
    </source>
</evidence>
<dbReference type="InterPro" id="IPR051799">
    <property type="entry name" value="NADH_flavin_oxidoreductase"/>
</dbReference>
<evidence type="ECO:0000256" key="1">
    <source>
        <dbReference type="ARBA" id="ARBA00022630"/>
    </source>
</evidence>
<dbReference type="PANTHER" id="PTHR43656">
    <property type="entry name" value="BINDING OXIDOREDUCTASE, PUTATIVE (AFU_ORTHOLOGUE AFUA_2G08260)-RELATED"/>
    <property type="match status" value="1"/>
</dbReference>
<dbReference type="GO" id="GO:0016491">
    <property type="term" value="F:oxidoreductase activity"/>
    <property type="evidence" value="ECO:0007669"/>
    <property type="project" value="UniProtKB-KW"/>
</dbReference>